<dbReference type="AlphaFoldDB" id="G3AI24"/>
<dbReference type="Proteomes" id="UP000000709">
    <property type="component" value="Unassembled WGS sequence"/>
</dbReference>
<gene>
    <name evidence="2" type="ORF">SPAPADRAFT_59750</name>
</gene>
<dbReference type="GeneID" id="18873063"/>
<feature type="region of interest" description="Disordered" evidence="1">
    <location>
        <begin position="121"/>
        <end position="156"/>
    </location>
</feature>
<name>G3AI24_SPAPN</name>
<evidence type="ECO:0000256" key="1">
    <source>
        <dbReference type="SAM" id="MobiDB-lite"/>
    </source>
</evidence>
<feature type="compositionally biased region" description="Low complexity" evidence="1">
    <location>
        <begin position="132"/>
        <end position="146"/>
    </location>
</feature>
<evidence type="ECO:0000313" key="2">
    <source>
        <dbReference type="EMBL" id="EGW34338.1"/>
    </source>
</evidence>
<dbReference type="eggNOG" id="ENOG502RPYY">
    <property type="taxonomic scope" value="Eukaryota"/>
</dbReference>
<dbReference type="EMBL" id="GL996500">
    <property type="protein sequence ID" value="EGW34338.1"/>
    <property type="molecule type" value="Genomic_DNA"/>
</dbReference>
<dbReference type="RefSeq" id="XP_007373922.1">
    <property type="nucleotide sequence ID" value="XM_007373860.1"/>
</dbReference>
<reference evidence="2 3" key="1">
    <citation type="journal article" date="2011" name="Proc. Natl. Acad. Sci. U.S.A.">
        <title>Comparative genomics of xylose-fermenting fungi for enhanced biofuel production.</title>
        <authorList>
            <person name="Wohlbach D.J."/>
            <person name="Kuo A."/>
            <person name="Sato T.K."/>
            <person name="Potts K.M."/>
            <person name="Salamov A.A."/>
            <person name="LaButti K.M."/>
            <person name="Sun H."/>
            <person name="Clum A."/>
            <person name="Pangilinan J.L."/>
            <person name="Lindquist E.A."/>
            <person name="Lucas S."/>
            <person name="Lapidus A."/>
            <person name="Jin M."/>
            <person name="Gunawan C."/>
            <person name="Balan V."/>
            <person name="Dale B.E."/>
            <person name="Jeffries T.W."/>
            <person name="Zinkel R."/>
            <person name="Barry K.W."/>
            <person name="Grigoriev I.V."/>
            <person name="Gasch A.P."/>
        </authorList>
    </citation>
    <scope>NUCLEOTIDE SEQUENCE [LARGE SCALE GENOMIC DNA]</scope>
    <source>
        <strain evidence="3">NRRL Y-27907 / 11-Y1</strain>
    </source>
</reference>
<feature type="region of interest" description="Disordered" evidence="1">
    <location>
        <begin position="206"/>
        <end position="227"/>
    </location>
</feature>
<keyword evidence="3" id="KW-1185">Reference proteome</keyword>
<protein>
    <submittedName>
        <fullName evidence="2">Uncharacterized protein</fullName>
    </submittedName>
</protein>
<proteinExistence type="predicted"/>
<dbReference type="InParanoid" id="G3AI24"/>
<accession>G3AI24</accession>
<sequence>MARTNSVPPPPEKPQLLRSRTTGIFHIENQMENNKPSIVFTNKFPSSTDLTTSEEGTPVPMVKQETIVAVSDVNAISTTDHKEQDHARLSTSLNKISRSLSHHSFRNLLSRSQLNLTKMYQKPKPKPESIKQPTPQVQQPVQLSPSYSPPVPIVPRRPVTTTTIELKPNDKLLDESLSASLKKALSIDYKLGKVPLPERVIDDRAIVAGPGGGSLDSDFDDYHSKGW</sequence>
<dbReference type="HOGENOM" id="CLU_1220350_0_0_1"/>
<organism evidence="3">
    <name type="scientific">Spathaspora passalidarum (strain NRRL Y-27907 / 11-Y1)</name>
    <dbReference type="NCBI Taxonomy" id="619300"/>
    <lineage>
        <taxon>Eukaryota</taxon>
        <taxon>Fungi</taxon>
        <taxon>Dikarya</taxon>
        <taxon>Ascomycota</taxon>
        <taxon>Saccharomycotina</taxon>
        <taxon>Pichiomycetes</taxon>
        <taxon>Debaryomycetaceae</taxon>
        <taxon>Spathaspora</taxon>
    </lineage>
</organism>
<evidence type="ECO:0000313" key="3">
    <source>
        <dbReference type="Proteomes" id="UP000000709"/>
    </source>
</evidence>
<dbReference type="OrthoDB" id="4026747at2759"/>
<dbReference type="KEGG" id="spaa:SPAPADRAFT_59750"/>